<dbReference type="GO" id="GO:0046872">
    <property type="term" value="F:metal ion binding"/>
    <property type="evidence" value="ECO:0007669"/>
    <property type="project" value="UniProtKB-KW"/>
</dbReference>
<keyword evidence="3" id="KW-0378">Hydrolase</keyword>
<feature type="compositionally biased region" description="Polar residues" evidence="5">
    <location>
        <begin position="31"/>
        <end position="42"/>
    </location>
</feature>
<reference evidence="7 8" key="1">
    <citation type="journal article" date="2019" name="Int. J. Syst. Evol. Microbiol.">
        <title>The Global Catalogue of Microorganisms (GCM) 10K type strain sequencing project: providing services to taxonomists for standard genome sequencing and annotation.</title>
        <authorList>
            <consortium name="The Broad Institute Genomics Platform"/>
            <consortium name="The Broad Institute Genome Sequencing Center for Infectious Disease"/>
            <person name="Wu L."/>
            <person name="Ma J."/>
        </authorList>
    </citation>
    <scope>NUCLEOTIDE SEQUENCE [LARGE SCALE GENOMIC DNA]</scope>
    <source>
        <strain evidence="7 8">CGMCC 1.12553</strain>
    </source>
</reference>
<evidence type="ECO:0000256" key="3">
    <source>
        <dbReference type="ARBA" id="ARBA00022801"/>
    </source>
</evidence>
<comment type="cofactor">
    <cofactor evidence="1">
        <name>Zn(2+)</name>
        <dbReference type="ChEBI" id="CHEBI:29105"/>
    </cofactor>
</comment>
<dbReference type="RefSeq" id="WP_267625081.1">
    <property type="nucleotide sequence ID" value="NZ_JAODIW010000010.1"/>
</dbReference>
<feature type="domain" description="Succinylglutamate desuccinylase/Aspartoacylase catalytic" evidence="6">
    <location>
        <begin position="92"/>
        <end position="186"/>
    </location>
</feature>
<dbReference type="GO" id="GO:0016787">
    <property type="term" value="F:hydrolase activity"/>
    <property type="evidence" value="ECO:0007669"/>
    <property type="project" value="UniProtKB-KW"/>
</dbReference>
<dbReference type="Proteomes" id="UP001595921">
    <property type="component" value="Unassembled WGS sequence"/>
</dbReference>
<feature type="region of interest" description="Disordered" evidence="5">
    <location>
        <begin position="28"/>
        <end position="66"/>
    </location>
</feature>
<dbReference type="SUPFAM" id="SSF53187">
    <property type="entry name" value="Zn-dependent exopeptidases"/>
    <property type="match status" value="1"/>
</dbReference>
<sequence>MTRSRRHFLRAVGAAGGVGAMTSLTGCGADSGQSTDGASRTNGTAPETSTGESTTTETTTATPAPEQAVDRRLLMEGTDDETPLVRIDAPEAGPTVVLVGGLHGDEVGGWRAATAATEWTIDAGSLVVIPKAAIRAVEARQRMHPEWGNANRMFPLDAEPRSPLGTALWEAVEASDPDYVVDLHSSKGIYSESAYYGQHVFRTEGLAAATTETIEYLNAEVVPDSRPAYEFTQAPIDVDYEMLVRKANHELGAETALFEVTEKNLDTETQVAWTTAYVEKLLDVLGVRAMDRSEE</sequence>
<dbReference type="InterPro" id="IPR055438">
    <property type="entry name" value="AstE_AspA_cat"/>
</dbReference>
<dbReference type="PANTHER" id="PTHR37326:SF1">
    <property type="entry name" value="BLL3975 PROTEIN"/>
    <property type="match status" value="1"/>
</dbReference>
<evidence type="ECO:0000256" key="1">
    <source>
        <dbReference type="ARBA" id="ARBA00001947"/>
    </source>
</evidence>
<protein>
    <submittedName>
        <fullName evidence="7">Succinylglutamate desuccinylase/aspartoacylase family protein</fullName>
    </submittedName>
</protein>
<dbReference type="Gene3D" id="3.40.630.10">
    <property type="entry name" value="Zn peptidases"/>
    <property type="match status" value="1"/>
</dbReference>
<evidence type="ECO:0000313" key="7">
    <source>
        <dbReference type="EMBL" id="MFC4356643.1"/>
    </source>
</evidence>
<dbReference type="InterPro" id="IPR006311">
    <property type="entry name" value="TAT_signal"/>
</dbReference>
<dbReference type="EMBL" id="JBHSDS010000002">
    <property type="protein sequence ID" value="MFC4356643.1"/>
    <property type="molecule type" value="Genomic_DNA"/>
</dbReference>
<proteinExistence type="predicted"/>
<comment type="caution">
    <text evidence="7">The sequence shown here is derived from an EMBL/GenBank/DDBJ whole genome shotgun (WGS) entry which is preliminary data.</text>
</comment>
<dbReference type="AlphaFoldDB" id="A0ABD5P7G0"/>
<dbReference type="PROSITE" id="PS51318">
    <property type="entry name" value="TAT"/>
    <property type="match status" value="1"/>
</dbReference>
<dbReference type="Pfam" id="PF24827">
    <property type="entry name" value="AstE_AspA_cat"/>
    <property type="match status" value="1"/>
</dbReference>
<keyword evidence="2" id="KW-0479">Metal-binding</keyword>
<keyword evidence="8" id="KW-1185">Reference proteome</keyword>
<name>A0ABD5P7G0_9EURY</name>
<feature type="compositionally biased region" description="Low complexity" evidence="5">
    <location>
        <begin position="43"/>
        <end position="66"/>
    </location>
</feature>
<keyword evidence="4" id="KW-0862">Zinc</keyword>
<dbReference type="PROSITE" id="PS51257">
    <property type="entry name" value="PROKAR_LIPOPROTEIN"/>
    <property type="match status" value="1"/>
</dbReference>
<evidence type="ECO:0000313" key="8">
    <source>
        <dbReference type="Proteomes" id="UP001595921"/>
    </source>
</evidence>
<organism evidence="7 8">
    <name type="scientific">Halobium salinum</name>
    <dbReference type="NCBI Taxonomy" id="1364940"/>
    <lineage>
        <taxon>Archaea</taxon>
        <taxon>Methanobacteriati</taxon>
        <taxon>Methanobacteriota</taxon>
        <taxon>Stenosarchaea group</taxon>
        <taxon>Halobacteria</taxon>
        <taxon>Halobacteriales</taxon>
        <taxon>Haloferacaceae</taxon>
        <taxon>Halobium</taxon>
    </lineage>
</organism>
<dbReference type="PANTHER" id="PTHR37326">
    <property type="entry name" value="BLL3975 PROTEIN"/>
    <property type="match status" value="1"/>
</dbReference>
<dbReference type="InterPro" id="IPR053138">
    <property type="entry name" value="N-alpha-Ac-DABA_deacetylase"/>
</dbReference>
<gene>
    <name evidence="7" type="ORF">ACFO0N_01630</name>
</gene>
<evidence type="ECO:0000256" key="5">
    <source>
        <dbReference type="SAM" id="MobiDB-lite"/>
    </source>
</evidence>
<evidence type="ECO:0000256" key="4">
    <source>
        <dbReference type="ARBA" id="ARBA00022833"/>
    </source>
</evidence>
<evidence type="ECO:0000256" key="2">
    <source>
        <dbReference type="ARBA" id="ARBA00022723"/>
    </source>
</evidence>
<accession>A0ABD5P7G0</accession>
<evidence type="ECO:0000259" key="6">
    <source>
        <dbReference type="Pfam" id="PF24827"/>
    </source>
</evidence>